<dbReference type="PROSITE" id="PS00028">
    <property type="entry name" value="ZINC_FINGER_C2H2_1"/>
    <property type="match status" value="1"/>
</dbReference>
<evidence type="ECO:0000313" key="4">
    <source>
        <dbReference type="Proteomes" id="UP000186817"/>
    </source>
</evidence>
<dbReference type="SUPFAM" id="SSF56219">
    <property type="entry name" value="DNase I-like"/>
    <property type="match status" value="1"/>
</dbReference>
<keyword evidence="2" id="KW-0812">Transmembrane</keyword>
<feature type="transmembrane region" description="Helical" evidence="2">
    <location>
        <begin position="1881"/>
        <end position="1902"/>
    </location>
</feature>
<feature type="region of interest" description="Disordered" evidence="1">
    <location>
        <begin position="911"/>
        <end position="962"/>
    </location>
</feature>
<reference evidence="3 4" key="1">
    <citation type="submission" date="2016-02" db="EMBL/GenBank/DDBJ databases">
        <title>Genome analysis of coral dinoflagellate symbionts highlights evolutionary adaptations to a symbiotic lifestyle.</title>
        <authorList>
            <person name="Aranda M."/>
            <person name="Li Y."/>
            <person name="Liew Y.J."/>
            <person name="Baumgarten S."/>
            <person name="Simakov O."/>
            <person name="Wilson M."/>
            <person name="Piel J."/>
            <person name="Ashoor H."/>
            <person name="Bougouffa S."/>
            <person name="Bajic V.B."/>
            <person name="Ryu T."/>
            <person name="Ravasi T."/>
            <person name="Bayer T."/>
            <person name="Micklem G."/>
            <person name="Kim H."/>
            <person name="Bhak J."/>
            <person name="Lajeunesse T.C."/>
            <person name="Voolstra C.R."/>
        </authorList>
    </citation>
    <scope>NUCLEOTIDE SEQUENCE [LARGE SCALE GENOMIC DNA]</scope>
    <source>
        <strain evidence="3 4">CCMP2467</strain>
    </source>
</reference>
<feature type="region of interest" description="Disordered" evidence="1">
    <location>
        <begin position="169"/>
        <end position="191"/>
    </location>
</feature>
<feature type="compositionally biased region" description="Basic and acidic residues" evidence="1">
    <location>
        <begin position="1334"/>
        <end position="1347"/>
    </location>
</feature>
<comment type="caution">
    <text evidence="3">The sequence shown here is derived from an EMBL/GenBank/DDBJ whole genome shotgun (WGS) entry which is preliminary data.</text>
</comment>
<feature type="region of interest" description="Disordered" evidence="1">
    <location>
        <begin position="1"/>
        <end position="94"/>
    </location>
</feature>
<dbReference type="GO" id="GO:0003676">
    <property type="term" value="F:nucleic acid binding"/>
    <property type="evidence" value="ECO:0007669"/>
    <property type="project" value="InterPro"/>
</dbReference>
<proteinExistence type="predicted"/>
<dbReference type="EMBL" id="LSRX01000169">
    <property type="protein sequence ID" value="OLQ06048.1"/>
    <property type="molecule type" value="Genomic_DNA"/>
</dbReference>
<dbReference type="PANTHER" id="PTHR47027:SF20">
    <property type="entry name" value="REVERSE TRANSCRIPTASE-LIKE PROTEIN WITH RNA-DIRECTED DNA POLYMERASE DOMAIN"/>
    <property type="match status" value="1"/>
</dbReference>
<feature type="region of interest" description="Disordered" evidence="1">
    <location>
        <begin position="212"/>
        <end position="331"/>
    </location>
</feature>
<sequence>MGRGGKWSGNEERYSSGPTWHVWQGARSPKTGAHPWKKGNGKAAEDVPSRPVFPTFDASIPARAGPSRHAEPDPSADAGERLVPSVQRALNGTRKAETRLSKLMKDKAKAEKQWEIYVKEAQIAYVREKERFLKAVEHYDKEILDAKEAQRLSRAHLRQAAISEGVLESDAMEAEQAEASAEWSRMVEEWEQERATQDDALLRRAFLERADMTDARTPSAHRAAPRSPAPAFSAIPPPSRAPPASTEYRPMYNAGSPGMPSARYDPYNASSPPGLAPPPTDEMGHWPEATTPEQPVPKDRNAAPVHPGQKRHPTDPRLSVKAATKSAPERPAVHADFATRLGAKRSAMQPFGGAPGLAAPVLESGTPVPLNAKIVDDDQDQEMEEDLDDRPGPTVFPLGVKYPVGQHSLVDRFSFTSAALTAFVQSICGPCDHWAPSDGVLGSTLLLACNRPALGGRLPNRPLIPEDVFSITQVTLPWSDPEHAIRASAHVSVRELPWMAADADAADGQWLGCYVYTPHYTTVALAVDMPRSADLQVALDSLLSFAPGAPEKLFDGIVPIRPQQFSGYLQVIRYPTILHKVHDGYAAVICNLTHVGGGYFATVLPRSLSHEDLAAYLLPLTSVSDEPLRFFIGCRSKVWPLEANVLLRDGDAITGTFDPSLCPFPHRSEDLENRANWGTLRHFFSPETRDCTCVMHREKRYCVGPHHHRGQSLNDYIVSFLQLDVRRAASCVFSLHDLDVQGDRCRDIVAVADVAPPTGGFHEPERVDFFVLCDVRPFGLKPRFLYTHVPRLHLPSLVADLGIALPRGYVVGVLGARVHGDMVRFNGNCTLLLYAKSEEDSSSSVPSPAIEPDAERPGVRAQNPEGELDFDTTLPEGHSWNVGGPTVWNASAEDSHSVWDDRFGLFSRPEPPAANPWPSPGADAYVLSGRQPQPSLDSRHAEATPGDSSALTRVAGPAMPPDSPHVPAPMPAGFTPESSQGFEIVALVYTPDVSPEMVATSLELPCGVDQAVAAVAGSRVRGASCGFSCLTPVTPQPCLEFMVLLASPRWLVARPMVLFDCLRLNKTLFAKVLFPYATRESLLLAAGLRHDAQEEVFVHGLLRPLQPGQRIQLLTGMVVSLAPPGCGAPATSDLATRLLSREGWDSDAYLPGPAYAPGMHYWVMTEGQPLLFTVGDRRRAYAREDLAHQLGARESALYVRATQPAIVDAFFNGYLATGVWVATESISRIPCPPARVPENKLVLVLDCRPLLLGIRWLLLSDPIVPVHDVTAPFEEYCPEEHVVTVTGAEAIEWGDESVFQFSCGQVIVLSFDEDISSSEHNLDPPPTGPSAPPDGHEPRPPDQRGEGHVPNSGAPSEDTRGRSRSPRPTGMPPQSGTGGSDAVEVPAADSGNGFQDRWRMTCVQDVVADDEAPLTPVSLDLITGPTLASWLCWFTKSVFTDQLLARHLSRQLFELLSAPRPTPAPPVQEEPGGELPQDEEEWALREISFALLAPEFTDEVVPMQVLLPQSVADVLELLDTSRGRVGFELFPRLCTVHPQPVSHAAVVLMMPDWLSDRVVVCLDMSQCDGGVFAAVTPQWTDRFALLNKAGLSVVSDILVFPPGHEQPVEPGDAVWACDGDCFRFAYPGDPLPVRPSLSELLSLSLRELGAPLAPRAPGDRYCLAGAGFYCDFELSPERSFLYRADIASRMRVAADRAIISPARPRIEDAAVYGRVCRTVIAVGSRDMCTSARDGHVGLLDCRPILEGWRRLFAPEGWLDLESLRAQLSHGAPPGHAICLSDCPDHWTWLWLEPGQTIRASYRPNFSEAGSSMLNRPPSLFSSTRTAHEDTEGMDSGFRAPNRASSSVADSSRRAVFRTRAFNACASMWITGFSHHACRPGALWLTSVALLALAGQLVAYGLAVCFASCSLSRSLLALLGFLFIEHFSVIGAGAVQLRDEAVYARGVYEPVVFSSSFDGDSSGDRRLLPSSCRALTSGATTSNCFSTFTDVGQALPVDLPVCDVEDPPMSFDSNVIQSLMYGNVSGSWKVRSKGDVLRLGRRSDSILANDSADYRVLKELGRLCVTCSGIFLLFFLATIVFQQGFPNGGLQGSWCLLFVCARRTGAVPTFLYSVCASAALFLLAEAVQIGTVPPGHQAFTGAGLEEVSAAAAGAAIGIGRRCLYETSGHGYVPTPCRSRRSSDLTGEIAQFDLVAPYRSTLLETAAWAPCCTAFWEASTLVEALYEHFADLSVSAMPHASAERISLSLDSLVPSGPPDACLPCIDSQSRAPVFDLSGRQCLLPCSNNDLDALLSPHPFSHLMGPPGDVPKGYRFDRWVDEGFVGRSPGPNEIMVLTSDGSYCDRSGKAGWAVCLSLVSALTLELPGTFIGCFYGSLDPLGPILARQGQSTTFDAYLAEICGLMWAAVAALQLPFSGQVHFRADNTSALQGVAGRANLREHPLCSVARNLFAAVQCLTHRPVCFQHVHGHAGDYANELADGLASLGAAGRCSTFPFDCDFDFWLGGSGRTSEWLPQLCLSRSRPNEVPRLQHNLLSWPQEAPVRTLSEEAVMQPFLRAMPPIPQTDTSKTEQVEFLLATYNVLSLLGDVSSQVSAGLHGAIGRPSLLASTLRERGVHLAGLQECRTPRGTLTCGSFRRFSSGCDEASCFGVELWVDTQGPFRHDTVVVLHNDPTSLIASLTFRDVQLRVLVGHAPHRAHTEQVRAAWWSRISSLCRAFSNGIPWIVLVDGNCRVGSEVCNAIGPHQSDPEDLSGAAFRGLLSELDAWLPATFADCMQGDGCTLCLHRNKEMVRSDYVGVPLAWRSGQAVASVDPGITTGHACIDHYAACLRLTLRFAGQQRLPRSLRIDAAAISHPENAGVVQRILCSAPRPSWQVDASEHAAVVVDHLYRGLAQHFPASGRRLRGSHFSERTSELHRSVATLRHSVRTRKIALRATRLRCAFLAWRQPRCTFLQLYQGRWLWELRHRLALSCLLLHRVGGALRSQCRADRAAYFSAVAEEIANSRPGELHQSVKKVMRPKRFRKDSADPLPILHHSDGTLCRTADDAQRAWRDHFSALEDGLPVSTAQLVSSCRKRQDAFEGDDSVEVLHVPPLRTLENSFRATSARKACGPDLLPPALCHHFSTELSLLFWPLMLKTVLQATEAAGLKGGLLHHIPKPNSALQGRCEGHRGILVQSCISKAIHRSMRDLAMDQWLPHALPFQIGGRRGCSAHFGHYCSRAFLDVMRTESRPAGVLFVDLAAAYYRVVRETVLGNRLGDRSVEDIAASLHLSPDDLQLLHEHIRDHPVLREQDSAPLFTEVARELHSHTWFVLAHDRQLVQTHRGTRPGGALADIIFNLLFSRVLRRRSQAAGAIQAPKVAWDGERAPFPTSSGKKPVSFVEVQDVVFADDLASFVSTDRADQLRPALGNVAAATLNVLPEHGLSANIGPTKTAAIVALHGRGSRNARKELFHTMRGRLPVWPENSGMVRIDLVTSYKHLGSVLTHDGGLLTEIRHRLGVGRAAFKEGKQRIFSCLRIPLERRAILFRSHVLSAVLAGCGAWPSLSTTEWRAFAGGLLSLFRQLLHLHSEEWRVTENQIYARVGLPCPRSLLNSECLRFLILLTRSGPDVAWALLRSSPRFQRGLREASDWLLEAVRGTCELADLHTSWAIWENLIKRTPGRLKGLIKRAELWHCERRRIRASFETFVRGVWPPTHRPGSSGLETCEHACLKCRIAFRTRQAWGAHAHRAHSYHNPAHDLARGRRCQVCGLLLASSDKLRLHLKHSRLCLQAMERPSGLSLYAADESAAHAQAPALAGPGPLDSLSVRPEICKDLAEALAGLQVATDQQIYDEVVARIAPLPALRQTLIEWLDSGLPEETASACEDVLLILRAEHLCDRIAGKPEASGPEKEEYCPVIHPPRVCISPDPLPVCWSGALDLGWVRRWGLDSTPPVQLSVAELCLGNVPTASGFCVCFPLPCVEPQELLRIAACPIRVIRELRLWAHEVLQASELLIQRALQGTPVHLCFPVKAQVLEPLSSWIKELQGKGTSSDATHFCFTAEFIASS</sequence>
<keyword evidence="2" id="KW-0472">Membrane</keyword>
<dbReference type="InterPro" id="IPR002156">
    <property type="entry name" value="RNaseH_domain"/>
</dbReference>
<name>A0A1Q9EF81_SYMMI</name>
<keyword evidence="2" id="KW-1133">Transmembrane helix</keyword>
<dbReference type="InterPro" id="IPR013087">
    <property type="entry name" value="Znf_C2H2_type"/>
</dbReference>
<feature type="compositionally biased region" description="Low complexity" evidence="1">
    <location>
        <begin position="842"/>
        <end position="851"/>
    </location>
</feature>
<organism evidence="3 4">
    <name type="scientific">Symbiodinium microadriaticum</name>
    <name type="common">Dinoflagellate</name>
    <name type="synonym">Zooxanthella microadriatica</name>
    <dbReference type="NCBI Taxonomy" id="2951"/>
    <lineage>
        <taxon>Eukaryota</taxon>
        <taxon>Sar</taxon>
        <taxon>Alveolata</taxon>
        <taxon>Dinophyceae</taxon>
        <taxon>Suessiales</taxon>
        <taxon>Symbiodiniaceae</taxon>
        <taxon>Symbiodinium</taxon>
    </lineage>
</organism>
<dbReference type="GO" id="GO:0004523">
    <property type="term" value="F:RNA-DNA hybrid ribonuclease activity"/>
    <property type="evidence" value="ECO:0007669"/>
    <property type="project" value="InterPro"/>
</dbReference>
<dbReference type="PROSITE" id="PS50879">
    <property type="entry name" value="RNASE_H_1"/>
    <property type="match status" value="1"/>
</dbReference>
<protein>
    <submittedName>
        <fullName evidence="3">Uncharacterized protein</fullName>
    </submittedName>
</protein>
<dbReference type="SUPFAM" id="SSF53098">
    <property type="entry name" value="Ribonuclease H-like"/>
    <property type="match status" value="1"/>
</dbReference>
<feature type="region of interest" description="Disordered" evidence="1">
    <location>
        <begin position="1821"/>
        <end position="1844"/>
    </location>
</feature>
<gene>
    <name evidence="3" type="ORF">AK812_SmicGene10713</name>
</gene>
<feature type="region of interest" description="Disordered" evidence="1">
    <location>
        <begin position="840"/>
        <end position="870"/>
    </location>
</feature>
<dbReference type="InterPro" id="IPR012337">
    <property type="entry name" value="RNaseH-like_sf"/>
</dbReference>
<keyword evidence="4" id="KW-1185">Reference proteome</keyword>
<dbReference type="InterPro" id="IPR036691">
    <property type="entry name" value="Endo/exonu/phosph_ase_sf"/>
</dbReference>
<evidence type="ECO:0000256" key="2">
    <source>
        <dbReference type="SAM" id="Phobius"/>
    </source>
</evidence>
<feature type="region of interest" description="Disordered" evidence="1">
    <location>
        <begin position="1316"/>
        <end position="1396"/>
    </location>
</feature>
<dbReference type="Proteomes" id="UP000186817">
    <property type="component" value="Unassembled WGS sequence"/>
</dbReference>
<dbReference type="PANTHER" id="PTHR47027">
    <property type="entry name" value="REVERSE TRANSCRIPTASE DOMAIN-CONTAINING PROTEIN"/>
    <property type="match status" value="1"/>
</dbReference>
<feature type="compositionally biased region" description="Pro residues" evidence="1">
    <location>
        <begin position="1323"/>
        <end position="1332"/>
    </location>
</feature>
<dbReference type="InterPro" id="IPR036397">
    <property type="entry name" value="RNaseH_sf"/>
</dbReference>
<dbReference type="Gene3D" id="3.30.420.10">
    <property type="entry name" value="Ribonuclease H-like superfamily/Ribonuclease H"/>
    <property type="match status" value="1"/>
</dbReference>
<feature type="transmembrane region" description="Helical" evidence="2">
    <location>
        <begin position="2059"/>
        <end position="2080"/>
    </location>
</feature>
<evidence type="ECO:0000313" key="3">
    <source>
        <dbReference type="EMBL" id="OLQ06048.1"/>
    </source>
</evidence>
<feature type="compositionally biased region" description="Low complexity" evidence="1">
    <location>
        <begin position="215"/>
        <end position="234"/>
    </location>
</feature>
<evidence type="ECO:0000256" key="1">
    <source>
        <dbReference type="SAM" id="MobiDB-lite"/>
    </source>
</evidence>
<dbReference type="OrthoDB" id="413373at2759"/>
<accession>A0A1Q9EF81</accession>